<evidence type="ECO:0000313" key="1">
    <source>
        <dbReference type="EMBL" id="KKK72658.1"/>
    </source>
</evidence>
<dbReference type="AlphaFoldDB" id="A0A0F8XUL7"/>
<sequence length="32" mass="3389">MALTAKAGMKVILVLGNEVEVPESWSEEKAAS</sequence>
<reference evidence="1" key="1">
    <citation type="journal article" date="2015" name="Nature">
        <title>Complex archaea that bridge the gap between prokaryotes and eukaryotes.</title>
        <authorList>
            <person name="Spang A."/>
            <person name="Saw J.H."/>
            <person name="Jorgensen S.L."/>
            <person name="Zaremba-Niedzwiedzka K."/>
            <person name="Martijn J."/>
            <person name="Lind A.E."/>
            <person name="van Eijk R."/>
            <person name="Schleper C."/>
            <person name="Guy L."/>
            <person name="Ettema T.J."/>
        </authorList>
    </citation>
    <scope>NUCLEOTIDE SEQUENCE</scope>
</reference>
<dbReference type="EMBL" id="LAZR01057150">
    <property type="protein sequence ID" value="KKK72658.1"/>
    <property type="molecule type" value="Genomic_DNA"/>
</dbReference>
<comment type="caution">
    <text evidence="1">The sequence shown here is derived from an EMBL/GenBank/DDBJ whole genome shotgun (WGS) entry which is preliminary data.</text>
</comment>
<feature type="non-terminal residue" evidence="1">
    <location>
        <position position="32"/>
    </location>
</feature>
<accession>A0A0F8XUL7</accession>
<proteinExistence type="predicted"/>
<organism evidence="1">
    <name type="scientific">marine sediment metagenome</name>
    <dbReference type="NCBI Taxonomy" id="412755"/>
    <lineage>
        <taxon>unclassified sequences</taxon>
        <taxon>metagenomes</taxon>
        <taxon>ecological metagenomes</taxon>
    </lineage>
</organism>
<gene>
    <name evidence="1" type="ORF">LCGC14_2901670</name>
</gene>
<protein>
    <submittedName>
        <fullName evidence="1">Uncharacterized protein</fullName>
    </submittedName>
</protein>
<name>A0A0F8XUL7_9ZZZZ</name>